<gene>
    <name evidence="2" type="ORF">CLV78_10790</name>
</gene>
<evidence type="ECO:0000313" key="3">
    <source>
        <dbReference type="Proteomes" id="UP000239480"/>
    </source>
</evidence>
<dbReference type="RefSeq" id="WP_106205942.1">
    <property type="nucleotide sequence ID" value="NZ_PVTD01000007.1"/>
</dbReference>
<name>A0A2T0RLU3_9RHOB</name>
<keyword evidence="1" id="KW-0732">Signal</keyword>
<evidence type="ECO:0000313" key="2">
    <source>
        <dbReference type="EMBL" id="PRY22166.1"/>
    </source>
</evidence>
<dbReference type="EMBL" id="PVTD01000007">
    <property type="protein sequence ID" value="PRY22166.1"/>
    <property type="molecule type" value="Genomic_DNA"/>
</dbReference>
<dbReference type="GO" id="GO:0016020">
    <property type="term" value="C:membrane"/>
    <property type="evidence" value="ECO:0007669"/>
    <property type="project" value="InterPro"/>
</dbReference>
<dbReference type="Proteomes" id="UP000239480">
    <property type="component" value="Unassembled WGS sequence"/>
</dbReference>
<accession>A0A2T0RLU3</accession>
<organism evidence="2 3">
    <name type="scientific">Aliiruegeria haliotis</name>
    <dbReference type="NCBI Taxonomy" id="1280846"/>
    <lineage>
        <taxon>Bacteria</taxon>
        <taxon>Pseudomonadati</taxon>
        <taxon>Pseudomonadota</taxon>
        <taxon>Alphaproteobacteria</taxon>
        <taxon>Rhodobacterales</taxon>
        <taxon>Roseobacteraceae</taxon>
        <taxon>Aliiruegeria</taxon>
    </lineage>
</organism>
<evidence type="ECO:0000256" key="1">
    <source>
        <dbReference type="SAM" id="SignalP"/>
    </source>
</evidence>
<comment type="caution">
    <text evidence="2">The sequence shown here is derived from an EMBL/GenBank/DDBJ whole genome shotgun (WGS) entry which is preliminary data.</text>
</comment>
<keyword evidence="3" id="KW-1185">Reference proteome</keyword>
<feature type="signal peptide" evidence="1">
    <location>
        <begin position="1"/>
        <end position="31"/>
    </location>
</feature>
<reference evidence="2 3" key="1">
    <citation type="submission" date="2018-03" db="EMBL/GenBank/DDBJ databases">
        <title>Genomic Encyclopedia of Archaeal and Bacterial Type Strains, Phase II (KMG-II): from individual species to whole genera.</title>
        <authorList>
            <person name="Goeker M."/>
        </authorList>
    </citation>
    <scope>NUCLEOTIDE SEQUENCE [LARGE SCALE GENOMIC DNA]</scope>
    <source>
        <strain evidence="2 3">DSM 29328</strain>
    </source>
</reference>
<sequence>MIRITQAVLRLSAISCLVLTALVSTPEPAAANDIIGACETEIATFCAAVEPGHGRLAACLYAHENKLDAACDSAIGDLGDMLDLFFEEVRFLSQVCADDMTNLCAESAAEAGGHFYCLKEHQTELSPGCAAVVEPLRLIDD</sequence>
<dbReference type="Pfam" id="PF00839">
    <property type="entry name" value="Cys_rich_FGFR"/>
    <property type="match status" value="1"/>
</dbReference>
<proteinExistence type="predicted"/>
<feature type="chain" id="PRO_5015737097" evidence="1">
    <location>
        <begin position="32"/>
        <end position="141"/>
    </location>
</feature>
<dbReference type="AlphaFoldDB" id="A0A2T0RLU3"/>
<protein>
    <submittedName>
        <fullName evidence="2">Cysteine rich repeat-containing protein</fullName>
    </submittedName>
</protein>
<dbReference type="PANTHER" id="PTHR11884">
    <property type="entry name" value="SELECTIN LIGAND RELATED"/>
    <property type="match status" value="1"/>
</dbReference>
<dbReference type="PANTHER" id="PTHR11884:SF1">
    <property type="entry name" value="GOLGI APPARATUS PROTEIN 1"/>
    <property type="match status" value="1"/>
</dbReference>
<dbReference type="InterPro" id="IPR039728">
    <property type="entry name" value="GLG1"/>
</dbReference>
<dbReference type="InterPro" id="IPR001893">
    <property type="entry name" value="Cys-rich_GLG1_repeat"/>
</dbReference>
<dbReference type="OrthoDB" id="7060861at2"/>